<comment type="caution">
    <text evidence="2">The sequence shown here is derived from an EMBL/GenBank/DDBJ whole genome shotgun (WGS) entry which is preliminary data.</text>
</comment>
<keyword evidence="3" id="KW-1185">Reference proteome</keyword>
<name>A0A8T9B523_9HELO</name>
<dbReference type="Pfam" id="PF06985">
    <property type="entry name" value="HET"/>
    <property type="match status" value="1"/>
</dbReference>
<accession>A0A8T9B523</accession>
<organism evidence="2 3">
    <name type="scientific">Lachnellula arida</name>
    <dbReference type="NCBI Taxonomy" id="1316785"/>
    <lineage>
        <taxon>Eukaryota</taxon>
        <taxon>Fungi</taxon>
        <taxon>Dikarya</taxon>
        <taxon>Ascomycota</taxon>
        <taxon>Pezizomycotina</taxon>
        <taxon>Leotiomycetes</taxon>
        <taxon>Helotiales</taxon>
        <taxon>Lachnaceae</taxon>
        <taxon>Lachnellula</taxon>
    </lineage>
</organism>
<reference evidence="2 3" key="1">
    <citation type="submission" date="2018-05" db="EMBL/GenBank/DDBJ databases">
        <title>Whole genome sequencing for identification of molecular markers to develop diagnostic detection tools for the regulated plant pathogen Lachnellula willkommii.</title>
        <authorList>
            <person name="Giroux E."/>
            <person name="Bilodeau G."/>
        </authorList>
    </citation>
    <scope>NUCLEOTIDE SEQUENCE [LARGE SCALE GENOMIC DNA]</scope>
    <source>
        <strain evidence="2 3">CBS 203.66</strain>
    </source>
</reference>
<dbReference type="Proteomes" id="UP000469559">
    <property type="component" value="Unassembled WGS sequence"/>
</dbReference>
<dbReference type="OrthoDB" id="8300194at2759"/>
<evidence type="ECO:0000313" key="3">
    <source>
        <dbReference type="Proteomes" id="UP000469559"/>
    </source>
</evidence>
<evidence type="ECO:0000259" key="1">
    <source>
        <dbReference type="Pfam" id="PF06985"/>
    </source>
</evidence>
<gene>
    <name evidence="2" type="ORF">LARI1_G007360</name>
</gene>
<dbReference type="PANTHER" id="PTHR33112">
    <property type="entry name" value="DOMAIN PROTEIN, PUTATIVE-RELATED"/>
    <property type="match status" value="1"/>
</dbReference>
<dbReference type="PANTHER" id="PTHR33112:SF16">
    <property type="entry name" value="HETEROKARYON INCOMPATIBILITY DOMAIN-CONTAINING PROTEIN"/>
    <property type="match status" value="1"/>
</dbReference>
<feature type="domain" description="Heterokaryon incompatibility" evidence="1">
    <location>
        <begin position="90"/>
        <end position="247"/>
    </location>
</feature>
<evidence type="ECO:0000313" key="2">
    <source>
        <dbReference type="EMBL" id="TVY14481.1"/>
    </source>
</evidence>
<dbReference type="AlphaFoldDB" id="A0A8T9B523"/>
<sequence>MAPPHSMLGACSSKDPKAQRAIWNNTAPNFIHRVHVIQEWLDVCERQHPNCQSAEIGLSTRSLDLDTQELDVVQLVGMQDIEKTSGLIRYAALSHCWGSGSLLCKTTKLNSAVHRKGIQTKSLPRTFQDAIRITITLGIRYLWIDALCIIQDDADDWSIEAAKMAQVYQGSYITLAATSAQDGNGGLFVDALRSPTLVVSTDDDPQLQGNTVEASSLTTTCLVRCSIGSLRDIWDSSLSRRAWVLQELVLSPRLVHFTSQQMYYQCHEGIESEDRTLKVAGFSSIKSGSVAAEADTNGL</sequence>
<dbReference type="EMBL" id="QGMF01000677">
    <property type="protein sequence ID" value="TVY14481.1"/>
    <property type="molecule type" value="Genomic_DNA"/>
</dbReference>
<protein>
    <recommendedName>
        <fullName evidence="1">Heterokaryon incompatibility domain-containing protein</fullName>
    </recommendedName>
</protein>
<dbReference type="InterPro" id="IPR010730">
    <property type="entry name" value="HET"/>
</dbReference>
<proteinExistence type="predicted"/>